<dbReference type="RefSeq" id="WP_188675480.1">
    <property type="nucleotide sequence ID" value="NZ_BMKA01000003.1"/>
</dbReference>
<dbReference type="InterPro" id="IPR016181">
    <property type="entry name" value="Acyl_CoA_acyltransferase"/>
</dbReference>
<dbReference type="Proteomes" id="UP000628017">
    <property type="component" value="Unassembled WGS sequence"/>
</dbReference>
<evidence type="ECO:0000259" key="3">
    <source>
        <dbReference type="PROSITE" id="PS51186"/>
    </source>
</evidence>
<proteinExistence type="predicted"/>
<dbReference type="PANTHER" id="PTHR10545:SF42">
    <property type="entry name" value="ACETYLTRANSFERASE"/>
    <property type="match status" value="1"/>
</dbReference>
<organism evidence="4 5">
    <name type="scientific">Neptunicoccus cionae</name>
    <dbReference type="NCBI Taxonomy" id="2035344"/>
    <lineage>
        <taxon>Bacteria</taxon>
        <taxon>Pseudomonadati</taxon>
        <taxon>Pseudomonadota</taxon>
        <taxon>Alphaproteobacteria</taxon>
        <taxon>Rhodobacterales</taxon>
        <taxon>Paracoccaceae</taxon>
        <taxon>Neptunicoccus</taxon>
    </lineage>
</organism>
<accession>A0A916QYX0</accession>
<keyword evidence="1" id="KW-0808">Transferase</keyword>
<protein>
    <submittedName>
        <fullName evidence="4">GCN5 family N-acetyltransferase</fullName>
    </submittedName>
</protein>
<dbReference type="InterPro" id="IPR000182">
    <property type="entry name" value="GNAT_dom"/>
</dbReference>
<gene>
    <name evidence="4" type="ORF">GCM10011498_23920</name>
</gene>
<name>A0A916QYX0_9RHOB</name>
<dbReference type="InterPro" id="IPR051016">
    <property type="entry name" value="Diverse_Substrate_AcTransf"/>
</dbReference>
<comment type="caution">
    <text evidence="4">The sequence shown here is derived from an EMBL/GenBank/DDBJ whole genome shotgun (WGS) entry which is preliminary data.</text>
</comment>
<dbReference type="CDD" id="cd04301">
    <property type="entry name" value="NAT_SF"/>
    <property type="match status" value="1"/>
</dbReference>
<reference evidence="4" key="1">
    <citation type="journal article" date="2014" name="Int. J. Syst. Evol. Microbiol.">
        <title>Complete genome sequence of Corynebacterium casei LMG S-19264T (=DSM 44701T), isolated from a smear-ripened cheese.</title>
        <authorList>
            <consortium name="US DOE Joint Genome Institute (JGI-PGF)"/>
            <person name="Walter F."/>
            <person name="Albersmeier A."/>
            <person name="Kalinowski J."/>
            <person name="Ruckert C."/>
        </authorList>
    </citation>
    <scope>NUCLEOTIDE SEQUENCE</scope>
    <source>
        <strain evidence="4">CGMCC 1.15880</strain>
    </source>
</reference>
<dbReference type="EMBL" id="BMKA01000003">
    <property type="protein sequence ID" value="GGA22364.1"/>
    <property type="molecule type" value="Genomic_DNA"/>
</dbReference>
<reference evidence="4" key="2">
    <citation type="submission" date="2020-09" db="EMBL/GenBank/DDBJ databases">
        <authorList>
            <person name="Sun Q."/>
            <person name="Zhou Y."/>
        </authorList>
    </citation>
    <scope>NUCLEOTIDE SEQUENCE</scope>
    <source>
        <strain evidence="4">CGMCC 1.15880</strain>
    </source>
</reference>
<feature type="domain" description="N-acetyltransferase" evidence="3">
    <location>
        <begin position="3"/>
        <end position="146"/>
    </location>
</feature>
<sequence length="146" mass="16763">MTTTVRYVTPADESDWRELWKDYLAFYETSRDEDVYAGTWKRILDPDEGMFSMVAETPEHGAVGIVNFLYHSHFWGPESRIYLNDLYVRPEIRGTGAGKAMIDAVVAHAKEHNCPQVWWLTAEDNAVARKLYDGVATLAPFVKYQI</sequence>
<evidence type="ECO:0000313" key="4">
    <source>
        <dbReference type="EMBL" id="GGA22364.1"/>
    </source>
</evidence>
<dbReference type="SUPFAM" id="SSF55729">
    <property type="entry name" value="Acyl-CoA N-acyltransferases (Nat)"/>
    <property type="match status" value="1"/>
</dbReference>
<dbReference type="AlphaFoldDB" id="A0A916QYX0"/>
<dbReference type="GO" id="GO:0008080">
    <property type="term" value="F:N-acetyltransferase activity"/>
    <property type="evidence" value="ECO:0007669"/>
    <property type="project" value="TreeGrafter"/>
</dbReference>
<keyword evidence="2" id="KW-0012">Acyltransferase</keyword>
<dbReference type="PROSITE" id="PS51186">
    <property type="entry name" value="GNAT"/>
    <property type="match status" value="1"/>
</dbReference>
<dbReference type="Gene3D" id="3.40.630.30">
    <property type="match status" value="1"/>
</dbReference>
<keyword evidence="5" id="KW-1185">Reference proteome</keyword>
<dbReference type="Pfam" id="PF00583">
    <property type="entry name" value="Acetyltransf_1"/>
    <property type="match status" value="1"/>
</dbReference>
<evidence type="ECO:0000313" key="5">
    <source>
        <dbReference type="Proteomes" id="UP000628017"/>
    </source>
</evidence>
<evidence type="ECO:0000256" key="2">
    <source>
        <dbReference type="ARBA" id="ARBA00023315"/>
    </source>
</evidence>
<evidence type="ECO:0000256" key="1">
    <source>
        <dbReference type="ARBA" id="ARBA00022679"/>
    </source>
</evidence>
<dbReference type="PANTHER" id="PTHR10545">
    <property type="entry name" value="DIAMINE N-ACETYLTRANSFERASE"/>
    <property type="match status" value="1"/>
</dbReference>